<accession>A0A7X5QS41</accession>
<evidence type="ECO:0000313" key="2">
    <source>
        <dbReference type="EMBL" id="NID14380.1"/>
    </source>
</evidence>
<comment type="caution">
    <text evidence="2">The sequence shown here is derived from an EMBL/GenBank/DDBJ whole genome shotgun (WGS) entry which is preliminary data.</text>
</comment>
<protein>
    <submittedName>
        <fullName evidence="2">Arc family DNA-binding protein</fullName>
    </submittedName>
</protein>
<feature type="domain" description="Arc-like DNA binding" evidence="1">
    <location>
        <begin position="3"/>
        <end position="44"/>
    </location>
</feature>
<organism evidence="2 3">
    <name type="scientific">Luteibacter yeojuensis</name>
    <dbReference type="NCBI Taxonomy" id="345309"/>
    <lineage>
        <taxon>Bacteria</taxon>
        <taxon>Pseudomonadati</taxon>
        <taxon>Pseudomonadota</taxon>
        <taxon>Gammaproteobacteria</taxon>
        <taxon>Lysobacterales</taxon>
        <taxon>Rhodanobacteraceae</taxon>
        <taxon>Luteibacter</taxon>
    </lineage>
</organism>
<dbReference type="EMBL" id="JAAQTL010000001">
    <property type="protein sequence ID" value="NID14380.1"/>
    <property type="molecule type" value="Genomic_DNA"/>
</dbReference>
<keyword evidence="3" id="KW-1185">Reference proteome</keyword>
<dbReference type="SUPFAM" id="SSF47598">
    <property type="entry name" value="Ribbon-helix-helix"/>
    <property type="match status" value="1"/>
</dbReference>
<sequence>MKRTDPQFKIRLPEDLKDRLEALAAKEQRSVSAEIVARLQRTLDEDDARAGAPRPEDVAALLGDDEGVRGALEEMGTLARRMEAMTALLRSKASEQVLKDEKKAAKKRR</sequence>
<dbReference type="AlphaFoldDB" id="A0A7X5QS41"/>
<keyword evidence="2" id="KW-0238">DNA-binding</keyword>
<dbReference type="Proteomes" id="UP000518878">
    <property type="component" value="Unassembled WGS sequence"/>
</dbReference>
<dbReference type="Gene3D" id="1.10.1220.10">
    <property type="entry name" value="Met repressor-like"/>
    <property type="match status" value="1"/>
</dbReference>
<dbReference type="Pfam" id="PF03869">
    <property type="entry name" value="Arc"/>
    <property type="match status" value="1"/>
</dbReference>
<evidence type="ECO:0000313" key="3">
    <source>
        <dbReference type="Proteomes" id="UP000518878"/>
    </source>
</evidence>
<dbReference type="InterPro" id="IPR010985">
    <property type="entry name" value="Ribbon_hlx_hlx"/>
</dbReference>
<dbReference type="InterPro" id="IPR005569">
    <property type="entry name" value="Arc_DNA-bd_dom"/>
</dbReference>
<dbReference type="GO" id="GO:0003677">
    <property type="term" value="F:DNA binding"/>
    <property type="evidence" value="ECO:0007669"/>
    <property type="project" value="UniProtKB-KW"/>
</dbReference>
<evidence type="ECO:0000259" key="1">
    <source>
        <dbReference type="Pfam" id="PF03869"/>
    </source>
</evidence>
<proteinExistence type="predicted"/>
<gene>
    <name evidence="2" type="ORF">HBF32_02750</name>
</gene>
<dbReference type="InterPro" id="IPR013321">
    <property type="entry name" value="Arc_rbn_hlx_hlx"/>
</dbReference>
<reference evidence="2 3" key="1">
    <citation type="journal article" date="2006" name="Int. J. Syst. Evol. Microbiol.">
        <title>Dyella yeojuensis sp. nov., isolated from greenhouse soil in Korea.</title>
        <authorList>
            <person name="Kim B.Y."/>
            <person name="Weon H.Y."/>
            <person name="Lee K.H."/>
            <person name="Seok S.J."/>
            <person name="Kwon S.W."/>
            <person name="Go S.J."/>
            <person name="Stackebrandt E."/>
        </authorList>
    </citation>
    <scope>NUCLEOTIDE SEQUENCE [LARGE SCALE GENOMIC DNA]</scope>
    <source>
        <strain evidence="2 3">DSM 17673</strain>
    </source>
</reference>
<name>A0A7X5QS41_9GAMM</name>
<dbReference type="RefSeq" id="WP_166698097.1">
    <property type="nucleotide sequence ID" value="NZ_JAAQTL010000001.1"/>
</dbReference>
<dbReference type="GO" id="GO:0006355">
    <property type="term" value="P:regulation of DNA-templated transcription"/>
    <property type="evidence" value="ECO:0007669"/>
    <property type="project" value="InterPro"/>
</dbReference>